<accession>A0A0H1B5Q0</accession>
<organism evidence="1 2">
    <name type="scientific">Blastomyces silverae</name>
    <dbReference type="NCBI Taxonomy" id="2060906"/>
    <lineage>
        <taxon>Eukaryota</taxon>
        <taxon>Fungi</taxon>
        <taxon>Dikarya</taxon>
        <taxon>Ascomycota</taxon>
        <taxon>Pezizomycotina</taxon>
        <taxon>Eurotiomycetes</taxon>
        <taxon>Eurotiomycetidae</taxon>
        <taxon>Onygenales</taxon>
        <taxon>Ajellomycetaceae</taxon>
        <taxon>Blastomyces</taxon>
    </lineage>
</organism>
<gene>
    <name evidence="1" type="ORF">EMPG_17729</name>
</gene>
<comment type="caution">
    <text evidence="1">The sequence shown here is derived from an EMBL/GenBank/DDBJ whole genome shotgun (WGS) entry which is preliminary data.</text>
</comment>
<protein>
    <submittedName>
        <fullName evidence="1">Uncharacterized protein</fullName>
    </submittedName>
</protein>
<reference evidence="2" key="1">
    <citation type="journal article" date="2015" name="PLoS Genet.">
        <title>The dynamic genome and transcriptome of the human fungal pathogen Blastomyces and close relative Emmonsia.</title>
        <authorList>
            <person name="Munoz J.F."/>
            <person name="Gauthier G.M."/>
            <person name="Desjardins C.A."/>
            <person name="Gallo J.E."/>
            <person name="Holder J."/>
            <person name="Sullivan T.D."/>
            <person name="Marty A.J."/>
            <person name="Carmen J.C."/>
            <person name="Chen Z."/>
            <person name="Ding L."/>
            <person name="Gujja S."/>
            <person name="Magrini V."/>
            <person name="Misas E."/>
            <person name="Mitreva M."/>
            <person name="Priest M."/>
            <person name="Saif S."/>
            <person name="Whiston E.A."/>
            <person name="Young S."/>
            <person name="Zeng Q."/>
            <person name="Goldman W.E."/>
            <person name="Mardis E.R."/>
            <person name="Taylor J.W."/>
            <person name="McEwen J.G."/>
            <person name="Clay O.K."/>
            <person name="Klein B.S."/>
            <person name="Cuomo C.A."/>
        </authorList>
    </citation>
    <scope>NUCLEOTIDE SEQUENCE [LARGE SCALE GENOMIC DNA]</scope>
    <source>
        <strain evidence="2">UAMH 139</strain>
    </source>
</reference>
<keyword evidence="2" id="KW-1185">Reference proteome</keyword>
<dbReference type="EMBL" id="LDEV01002974">
    <property type="protein sequence ID" value="KLJ06779.1"/>
    <property type="molecule type" value="Genomic_DNA"/>
</dbReference>
<dbReference type="AlphaFoldDB" id="A0A0H1B5Q0"/>
<sequence>MTAISTKHDRRLAYRDSSFSYDYLESLEAHVPQYRALRGYPEPYNQHIGADEEGFLEQGLSTFDHGDTTRIWRAFDDSSSGSDIA</sequence>
<evidence type="ECO:0000313" key="2">
    <source>
        <dbReference type="Proteomes" id="UP000053573"/>
    </source>
</evidence>
<proteinExistence type="predicted"/>
<name>A0A0H1B5Q0_9EURO</name>
<dbReference type="Proteomes" id="UP000053573">
    <property type="component" value="Unassembled WGS sequence"/>
</dbReference>
<evidence type="ECO:0000313" key="1">
    <source>
        <dbReference type="EMBL" id="KLJ06779.1"/>
    </source>
</evidence>